<keyword evidence="2" id="KW-1185">Reference proteome</keyword>
<reference evidence="1 2" key="1">
    <citation type="journal article" date="2012" name="PLoS Pathog.">
        <title>Diverse lifestyles and strategies of plant pathogenesis encoded in the genomes of eighteen Dothideomycetes fungi.</title>
        <authorList>
            <person name="Ohm R.A."/>
            <person name="Feau N."/>
            <person name="Henrissat B."/>
            <person name="Schoch C.L."/>
            <person name="Horwitz B.A."/>
            <person name="Barry K.W."/>
            <person name="Condon B.J."/>
            <person name="Copeland A.C."/>
            <person name="Dhillon B."/>
            <person name="Glaser F."/>
            <person name="Hesse C.N."/>
            <person name="Kosti I."/>
            <person name="LaButti K."/>
            <person name="Lindquist E.A."/>
            <person name="Lucas S."/>
            <person name="Salamov A.A."/>
            <person name="Bradshaw R.E."/>
            <person name="Ciuffetti L."/>
            <person name="Hamelin R.C."/>
            <person name="Kema G.H.J."/>
            <person name="Lawrence C."/>
            <person name="Scott J.A."/>
            <person name="Spatafora J.W."/>
            <person name="Turgeon B.G."/>
            <person name="de Wit P.J.G.M."/>
            <person name="Zhong S."/>
            <person name="Goodwin S.B."/>
            <person name="Grigoriev I.V."/>
        </authorList>
    </citation>
    <scope>NUCLEOTIDE SEQUENCE [LARGE SCALE GENOMIC DNA]</scope>
    <source>
        <strain evidence="1 2">CIRAD86</strain>
    </source>
</reference>
<dbReference type="KEGG" id="pfj:MYCFIDRAFT_172707"/>
<dbReference type="RefSeq" id="XP_007924096.1">
    <property type="nucleotide sequence ID" value="XM_007925905.1"/>
</dbReference>
<proteinExistence type="predicted"/>
<protein>
    <submittedName>
        <fullName evidence="1">Uncharacterized protein</fullName>
    </submittedName>
</protein>
<dbReference type="Proteomes" id="UP000016932">
    <property type="component" value="Unassembled WGS sequence"/>
</dbReference>
<evidence type="ECO:0000313" key="1">
    <source>
        <dbReference type="EMBL" id="EME87028.1"/>
    </source>
</evidence>
<dbReference type="AlphaFoldDB" id="M3BCY3"/>
<organism evidence="1 2">
    <name type="scientific">Pseudocercospora fijiensis (strain CIRAD86)</name>
    <name type="common">Black leaf streak disease fungus</name>
    <name type="synonym">Mycosphaerella fijiensis</name>
    <dbReference type="NCBI Taxonomy" id="383855"/>
    <lineage>
        <taxon>Eukaryota</taxon>
        <taxon>Fungi</taxon>
        <taxon>Dikarya</taxon>
        <taxon>Ascomycota</taxon>
        <taxon>Pezizomycotina</taxon>
        <taxon>Dothideomycetes</taxon>
        <taxon>Dothideomycetidae</taxon>
        <taxon>Mycosphaerellales</taxon>
        <taxon>Mycosphaerellaceae</taxon>
        <taxon>Pseudocercospora</taxon>
    </lineage>
</organism>
<dbReference type="HOGENOM" id="CLU_1190326_0_0_1"/>
<gene>
    <name evidence="1" type="ORF">MYCFIDRAFT_172707</name>
</gene>
<name>M3BCY3_PSEFD</name>
<sequence length="233" mass="25956">MILKAIRHRCDMIKRLILELPSGQWRGLFEHLGYPPYILTRGDDDMVSFYTDVSGTHRLARPPMPISSGTSRSAMENASVYLIQEACCSQYMQEEPYISEQAFGIDTSAMCLSLDAASNHVHSYRSSNFWLVGLDHFHEALRCFPWTKDMPLAGGPRRLCRISTKVLDSVISQEQESNGSTSICRADVADRSVPITPTVGALCDGFSPTSYLRSVICSISKDRVGIKVHESDT</sequence>
<dbReference type="EMBL" id="KB446556">
    <property type="protein sequence ID" value="EME87028.1"/>
    <property type="molecule type" value="Genomic_DNA"/>
</dbReference>
<accession>M3BCY3</accession>
<dbReference type="VEuPathDB" id="FungiDB:MYCFIDRAFT_172707"/>
<evidence type="ECO:0000313" key="2">
    <source>
        <dbReference type="Proteomes" id="UP000016932"/>
    </source>
</evidence>
<dbReference type="GeneID" id="19332845"/>